<evidence type="ECO:0000313" key="9">
    <source>
        <dbReference type="Proteomes" id="UP001519273"/>
    </source>
</evidence>
<keyword evidence="6" id="KW-0812">Transmembrane</keyword>
<dbReference type="EMBL" id="JAGGKP010000019">
    <property type="protein sequence ID" value="MBP1938627.1"/>
    <property type="molecule type" value="Genomic_DNA"/>
</dbReference>
<dbReference type="RefSeq" id="WP_209853287.1">
    <property type="nucleotide sequence ID" value="NZ_CBCRVE010000019.1"/>
</dbReference>
<sequence>MDDKFKYGQNDENSFDRQERSNHEQNSAHPNESSYYYSYGPFKSVRQEGEREPEDVIVTPPQPIKPIPQMHEMNNAFFGDGSNGSDGSSNRPNMPANAGNWQYNARPRTSLKTVVASFLAGMIVISSLMFAADRTNLFTPDKEATTQSVDSTSSEQSAPATAASMNITNQNDVISVVKEASPAVVKIETLQKQSSRSSSNPYFNDPMYRFFFGDGFGGDGGSGNDESGNGSGSQQNNTLVPVGIGSGFIFDKSGYILTNEHVVHGADEVQVTLENSKKTYEAKVLGTSYELDLAVLKIDGNQNFPYIQLGDSQNAQVGEWLVAIGNPQGFDHSVTAGVLSSKERSITIPGENGEPDRQYEHLLQTDASINPGNSGGPLLDLHGQVIGMNVAVSSDAQGIGFAIPSSTIKEVLDKLKNNQEIPKKPVPFIGAELMNLTEDLAKQLGTNVTEGSVVGNVIFKSPAYQADLRAYDIIVGINGTKYSNTQDLIDFIQKQTVGSQVTLNIIRDGKNMDLKVTIGDRNKFTSANSNGTNGGQ</sequence>
<dbReference type="PRINTS" id="PR00834">
    <property type="entry name" value="PROTEASES2C"/>
</dbReference>
<keyword evidence="9" id="KW-1185">Reference proteome</keyword>
<comment type="caution">
    <text evidence="8">The sequence shown here is derived from an EMBL/GenBank/DDBJ whole genome shotgun (WGS) entry which is preliminary data.</text>
</comment>
<reference evidence="8 9" key="1">
    <citation type="submission" date="2021-03" db="EMBL/GenBank/DDBJ databases">
        <title>Genomic Encyclopedia of Type Strains, Phase IV (KMG-IV): sequencing the most valuable type-strain genomes for metagenomic binning, comparative biology and taxonomic classification.</title>
        <authorList>
            <person name="Goeker M."/>
        </authorList>
    </citation>
    <scope>NUCLEOTIDE SEQUENCE [LARGE SCALE GENOMIC DNA]</scope>
    <source>
        <strain evidence="8 9">DSM 23491</strain>
    </source>
</reference>
<feature type="compositionally biased region" description="Polar residues" evidence="5">
    <location>
        <begin position="145"/>
        <end position="163"/>
    </location>
</feature>
<dbReference type="GO" id="GO:0006508">
    <property type="term" value="P:proteolysis"/>
    <property type="evidence" value="ECO:0007669"/>
    <property type="project" value="UniProtKB-KW"/>
</dbReference>
<evidence type="ECO:0000259" key="7">
    <source>
        <dbReference type="PROSITE" id="PS50106"/>
    </source>
</evidence>
<feature type="compositionally biased region" description="Polar residues" evidence="5">
    <location>
        <begin position="24"/>
        <end position="36"/>
    </location>
</feature>
<dbReference type="Pfam" id="PF13180">
    <property type="entry name" value="PDZ_2"/>
    <property type="match status" value="1"/>
</dbReference>
<evidence type="ECO:0000256" key="2">
    <source>
        <dbReference type="ARBA" id="ARBA00022670"/>
    </source>
</evidence>
<dbReference type="PROSITE" id="PS50106">
    <property type="entry name" value="PDZ"/>
    <property type="match status" value="1"/>
</dbReference>
<dbReference type="Pfam" id="PF13365">
    <property type="entry name" value="Trypsin_2"/>
    <property type="match status" value="1"/>
</dbReference>
<keyword evidence="2 8" id="KW-0645">Protease</keyword>
<dbReference type="Gene3D" id="2.40.10.10">
    <property type="entry name" value="Trypsin-like serine proteases"/>
    <property type="match status" value="2"/>
</dbReference>
<evidence type="ECO:0000256" key="5">
    <source>
        <dbReference type="SAM" id="MobiDB-lite"/>
    </source>
</evidence>
<gene>
    <name evidence="8" type="ORF">J2Z20_003569</name>
</gene>
<dbReference type="InterPro" id="IPR036034">
    <property type="entry name" value="PDZ_sf"/>
</dbReference>
<dbReference type="SUPFAM" id="SSF50494">
    <property type="entry name" value="Trypsin-like serine proteases"/>
    <property type="match status" value="1"/>
</dbReference>
<dbReference type="InterPro" id="IPR001940">
    <property type="entry name" value="Peptidase_S1C"/>
</dbReference>
<keyword evidence="6" id="KW-0472">Membrane</keyword>
<evidence type="ECO:0000313" key="8">
    <source>
        <dbReference type="EMBL" id="MBP1938627.1"/>
    </source>
</evidence>
<accession>A0ABS4H7W6</accession>
<name>A0ABS4H7W6_9BACL</name>
<dbReference type="Gene3D" id="2.30.42.10">
    <property type="match status" value="1"/>
</dbReference>
<dbReference type="SUPFAM" id="SSF50156">
    <property type="entry name" value="PDZ domain-like"/>
    <property type="match status" value="1"/>
</dbReference>
<dbReference type="GO" id="GO:0008233">
    <property type="term" value="F:peptidase activity"/>
    <property type="evidence" value="ECO:0007669"/>
    <property type="project" value="UniProtKB-KW"/>
</dbReference>
<protein>
    <submittedName>
        <fullName evidence="8">S1-C subfamily serine protease</fullName>
    </submittedName>
</protein>
<feature type="region of interest" description="Disordered" evidence="5">
    <location>
        <begin position="142"/>
        <end position="163"/>
    </location>
</feature>
<feature type="transmembrane region" description="Helical" evidence="6">
    <location>
        <begin position="113"/>
        <end position="132"/>
    </location>
</feature>
<dbReference type="PANTHER" id="PTHR22939:SF129">
    <property type="entry name" value="SERINE PROTEASE HTRA2, MITOCHONDRIAL"/>
    <property type="match status" value="1"/>
</dbReference>
<dbReference type="SMART" id="SM00228">
    <property type="entry name" value="PDZ"/>
    <property type="match status" value="1"/>
</dbReference>
<dbReference type="InterPro" id="IPR001478">
    <property type="entry name" value="PDZ"/>
</dbReference>
<proteinExistence type="inferred from homology"/>
<dbReference type="InterPro" id="IPR043504">
    <property type="entry name" value="Peptidase_S1_PA_chymotrypsin"/>
</dbReference>
<organism evidence="8 9">
    <name type="scientific">Paenibacillus sediminis</name>
    <dbReference type="NCBI Taxonomy" id="664909"/>
    <lineage>
        <taxon>Bacteria</taxon>
        <taxon>Bacillati</taxon>
        <taxon>Bacillota</taxon>
        <taxon>Bacilli</taxon>
        <taxon>Bacillales</taxon>
        <taxon>Paenibacillaceae</taxon>
        <taxon>Paenibacillus</taxon>
    </lineage>
</organism>
<evidence type="ECO:0000256" key="1">
    <source>
        <dbReference type="ARBA" id="ARBA00010541"/>
    </source>
</evidence>
<evidence type="ECO:0000256" key="6">
    <source>
        <dbReference type="SAM" id="Phobius"/>
    </source>
</evidence>
<comment type="similarity">
    <text evidence="1">Belongs to the peptidase S1C family.</text>
</comment>
<dbReference type="PANTHER" id="PTHR22939">
    <property type="entry name" value="SERINE PROTEASE FAMILY S1C HTRA-RELATED"/>
    <property type="match status" value="1"/>
</dbReference>
<evidence type="ECO:0000256" key="4">
    <source>
        <dbReference type="ARBA" id="ARBA00022825"/>
    </source>
</evidence>
<keyword evidence="4" id="KW-0720">Serine protease</keyword>
<feature type="domain" description="PDZ" evidence="7">
    <location>
        <begin position="433"/>
        <end position="509"/>
    </location>
</feature>
<evidence type="ECO:0000256" key="3">
    <source>
        <dbReference type="ARBA" id="ARBA00022801"/>
    </source>
</evidence>
<dbReference type="Proteomes" id="UP001519273">
    <property type="component" value="Unassembled WGS sequence"/>
</dbReference>
<dbReference type="InterPro" id="IPR009003">
    <property type="entry name" value="Peptidase_S1_PA"/>
</dbReference>
<keyword evidence="6" id="KW-1133">Transmembrane helix</keyword>
<feature type="compositionally biased region" description="Basic and acidic residues" evidence="5">
    <location>
        <begin position="14"/>
        <end position="23"/>
    </location>
</feature>
<keyword evidence="3" id="KW-0378">Hydrolase</keyword>
<feature type="region of interest" description="Disordered" evidence="5">
    <location>
        <begin position="1"/>
        <end position="66"/>
    </location>
</feature>